<dbReference type="Pfam" id="PF00646">
    <property type="entry name" value="F-box"/>
    <property type="match status" value="1"/>
</dbReference>
<dbReference type="SUPFAM" id="SSF81383">
    <property type="entry name" value="F-box domain"/>
    <property type="match status" value="1"/>
</dbReference>
<gene>
    <name evidence="2" type="ORF">FOMPIDRAFT_1059538</name>
</gene>
<accession>S8FU89</accession>
<proteinExistence type="predicted"/>
<feature type="domain" description="F-box" evidence="1">
    <location>
        <begin position="51"/>
        <end position="82"/>
    </location>
</feature>
<dbReference type="InParanoid" id="S8FU89"/>
<evidence type="ECO:0000313" key="2">
    <source>
        <dbReference type="EMBL" id="EPT01775.1"/>
    </source>
</evidence>
<dbReference type="EMBL" id="KE504139">
    <property type="protein sequence ID" value="EPT01775.1"/>
    <property type="molecule type" value="Genomic_DNA"/>
</dbReference>
<dbReference type="eggNOG" id="ENOG502RD4C">
    <property type="taxonomic scope" value="Eukaryota"/>
</dbReference>
<dbReference type="AlphaFoldDB" id="S8FU89"/>
<dbReference type="OrthoDB" id="2789470at2759"/>
<name>S8FU89_FOMSC</name>
<sequence>MTYSFHGGNLSPPPMSCSSVAQLLGAATSLQHFTLSDADPSDQHAATMMFRIPVEILDKIISSLPRPDALQFSFTCRAAYACAVPSIINEVALGATSAKADEQLQSFCNYMSADLSRRASYIRSLTLEASIAPFLSPAGMRLKQGDRLADRIARIISHATNLRELTILGAEQFFGTSPQVAAALISLNSLSEIGFEDYVGPHALKALSEMRSRPSVVRLSSFDITNCKPIPGHPLLCNLSTSLVSLTLINNHGLFQMHESGTVFPRVEHLVLGGVQDVADLPSMARTFLGVRTLEVYTRCTENSVGDDLWTSLDTVSLDRPIPLARPVRQVELIGTEWLTEQFGLAVEMMETLKPAVLIFHDVEYETTALLARCTARSVRELVRLTYTPRTRKVAAPEA</sequence>
<evidence type="ECO:0000259" key="1">
    <source>
        <dbReference type="Pfam" id="PF00646"/>
    </source>
</evidence>
<dbReference type="SUPFAM" id="SSF52047">
    <property type="entry name" value="RNI-like"/>
    <property type="match status" value="1"/>
</dbReference>
<dbReference type="Gene3D" id="3.80.10.10">
    <property type="entry name" value="Ribonuclease Inhibitor"/>
    <property type="match status" value="1"/>
</dbReference>
<dbReference type="InterPro" id="IPR032675">
    <property type="entry name" value="LRR_dom_sf"/>
</dbReference>
<dbReference type="HOGENOM" id="CLU_690850_0_0_1"/>
<dbReference type="InterPro" id="IPR036047">
    <property type="entry name" value="F-box-like_dom_sf"/>
</dbReference>
<evidence type="ECO:0000313" key="3">
    <source>
        <dbReference type="Proteomes" id="UP000015241"/>
    </source>
</evidence>
<keyword evidence="3" id="KW-1185">Reference proteome</keyword>
<dbReference type="InterPro" id="IPR001810">
    <property type="entry name" value="F-box_dom"/>
</dbReference>
<dbReference type="Proteomes" id="UP000015241">
    <property type="component" value="Unassembled WGS sequence"/>
</dbReference>
<reference evidence="2 3" key="1">
    <citation type="journal article" date="2012" name="Science">
        <title>The Paleozoic origin of enzymatic lignin decomposition reconstructed from 31 fungal genomes.</title>
        <authorList>
            <person name="Floudas D."/>
            <person name="Binder M."/>
            <person name="Riley R."/>
            <person name="Barry K."/>
            <person name="Blanchette R.A."/>
            <person name="Henrissat B."/>
            <person name="Martinez A.T."/>
            <person name="Otillar R."/>
            <person name="Spatafora J.W."/>
            <person name="Yadav J.S."/>
            <person name="Aerts A."/>
            <person name="Benoit I."/>
            <person name="Boyd A."/>
            <person name="Carlson A."/>
            <person name="Copeland A."/>
            <person name="Coutinho P.M."/>
            <person name="de Vries R.P."/>
            <person name="Ferreira P."/>
            <person name="Findley K."/>
            <person name="Foster B."/>
            <person name="Gaskell J."/>
            <person name="Glotzer D."/>
            <person name="Gorecki P."/>
            <person name="Heitman J."/>
            <person name="Hesse C."/>
            <person name="Hori C."/>
            <person name="Igarashi K."/>
            <person name="Jurgens J.A."/>
            <person name="Kallen N."/>
            <person name="Kersten P."/>
            <person name="Kohler A."/>
            <person name="Kuees U."/>
            <person name="Kumar T.K.A."/>
            <person name="Kuo A."/>
            <person name="LaButti K."/>
            <person name="Larrondo L.F."/>
            <person name="Lindquist E."/>
            <person name="Ling A."/>
            <person name="Lombard V."/>
            <person name="Lucas S."/>
            <person name="Lundell T."/>
            <person name="Martin R."/>
            <person name="McLaughlin D.J."/>
            <person name="Morgenstern I."/>
            <person name="Morin E."/>
            <person name="Murat C."/>
            <person name="Nagy L.G."/>
            <person name="Nolan M."/>
            <person name="Ohm R.A."/>
            <person name="Patyshakuliyeva A."/>
            <person name="Rokas A."/>
            <person name="Ruiz-Duenas F.J."/>
            <person name="Sabat G."/>
            <person name="Salamov A."/>
            <person name="Samejima M."/>
            <person name="Schmutz J."/>
            <person name="Slot J.C."/>
            <person name="St John F."/>
            <person name="Stenlid J."/>
            <person name="Sun H."/>
            <person name="Sun S."/>
            <person name="Syed K."/>
            <person name="Tsang A."/>
            <person name="Wiebenga A."/>
            <person name="Young D."/>
            <person name="Pisabarro A."/>
            <person name="Eastwood D.C."/>
            <person name="Martin F."/>
            <person name="Cullen D."/>
            <person name="Grigoriev I.V."/>
            <person name="Hibbett D.S."/>
        </authorList>
    </citation>
    <scope>NUCLEOTIDE SEQUENCE</scope>
    <source>
        <strain evidence="3">FP-58527</strain>
    </source>
</reference>
<organism evidence="2 3">
    <name type="scientific">Fomitopsis schrenkii</name>
    <name type="common">Brown rot fungus</name>
    <dbReference type="NCBI Taxonomy" id="2126942"/>
    <lineage>
        <taxon>Eukaryota</taxon>
        <taxon>Fungi</taxon>
        <taxon>Dikarya</taxon>
        <taxon>Basidiomycota</taxon>
        <taxon>Agaricomycotina</taxon>
        <taxon>Agaricomycetes</taxon>
        <taxon>Polyporales</taxon>
        <taxon>Fomitopsis</taxon>
    </lineage>
</organism>
<protein>
    <recommendedName>
        <fullName evidence="1">F-box domain-containing protein</fullName>
    </recommendedName>
</protein>